<evidence type="ECO:0000256" key="7">
    <source>
        <dbReference type="ARBA" id="ARBA00023270"/>
    </source>
</evidence>
<evidence type="ECO:0000256" key="4">
    <source>
        <dbReference type="ARBA" id="ARBA00023115"/>
    </source>
</evidence>
<evidence type="ECO:0000256" key="6">
    <source>
        <dbReference type="ARBA" id="ARBA00023239"/>
    </source>
</evidence>
<dbReference type="EC" id="4.1.1.50" evidence="9"/>
<dbReference type="SUPFAM" id="SSF56276">
    <property type="entry name" value="S-adenosylmethionine decarboxylase"/>
    <property type="match status" value="1"/>
</dbReference>
<feature type="chain" id="PRO_5023418950" description="S-adenosylmethionine decarboxylase beta chain" evidence="9">
    <location>
        <begin position="1"/>
        <end position="62"/>
    </location>
</feature>
<comment type="function">
    <text evidence="9">Catalyzes the decarboxylation of S-adenosylmethionine to S-adenosylmethioninamine (dcAdoMet), the propylamine donor required for the synthesis of the polyamines spermine and spermidine from the diamine putrescine.</text>
</comment>
<proteinExistence type="inferred from homology"/>
<dbReference type="InterPro" id="IPR016067">
    <property type="entry name" value="S-AdoMet_deCO2ase_core"/>
</dbReference>
<keyword evidence="2 9" id="KW-0068">Autocatalytic cleavage</keyword>
<dbReference type="OrthoDB" id="9793120at2"/>
<dbReference type="AlphaFoldDB" id="A0A286TWU7"/>
<dbReference type="GO" id="GO:0005829">
    <property type="term" value="C:cytosol"/>
    <property type="evidence" value="ECO:0007669"/>
    <property type="project" value="TreeGrafter"/>
</dbReference>
<feature type="modified residue" description="Pyruvic acid (Ser); by autocatalysis" evidence="9">
    <location>
        <position position="63"/>
    </location>
</feature>
<comment type="PTM">
    <text evidence="9">Is synthesized initially as an inactive proenzyme. Formation of the active enzyme involves a self-maturation process in which the active site pyruvoyl group is generated from an internal serine residue via an autocatalytic post-translational modification. Two non-identical subunits are generated from the proenzyme in this reaction, and the pyruvate is formed at the N-terminus of the alpha chain, which is derived from the carboxyl end of the proenzyme. The post-translation cleavage follows an unusual pathway, termed non-hydrolytic serinolysis, in which the side chain hydroxyl group of the serine supplies its oxygen atom to form the C-terminus of the beta chain, while the remainder of the serine residue undergoes an oxidative deamination to produce ammonia and the pyruvoyl group blocking the N-terminus of the alpha chain.</text>
</comment>
<evidence type="ECO:0000256" key="2">
    <source>
        <dbReference type="ARBA" id="ARBA00022813"/>
    </source>
</evidence>
<keyword evidence="3 9" id="KW-0745">Spermidine biosynthesis</keyword>
<keyword evidence="5 9" id="KW-0865">Zymogen</keyword>
<keyword evidence="6 9" id="KW-0456">Lyase</keyword>
<keyword evidence="7 9" id="KW-0704">Schiff base</keyword>
<feature type="active site" description="Proton acceptor; for processing activity" evidence="9">
    <location>
        <position position="68"/>
    </location>
</feature>
<keyword evidence="9" id="KW-0949">S-adenosyl-L-methionine</keyword>
<dbReference type="NCBIfam" id="TIGR03330">
    <property type="entry name" value="SAM_DCase_Bsu"/>
    <property type="match status" value="1"/>
</dbReference>
<comment type="pathway">
    <text evidence="9">Amine and polyamine biosynthesis; S-adenosylmethioninamine biosynthesis; S-adenosylmethioninamine from S-adenosyl-L-methionine: step 1/1.</text>
</comment>
<evidence type="ECO:0000256" key="5">
    <source>
        <dbReference type="ARBA" id="ARBA00023145"/>
    </source>
</evidence>
<dbReference type="PANTHER" id="PTHR33866">
    <property type="entry name" value="S-ADENOSYLMETHIONINE DECARBOXYLASE PROENZYME"/>
    <property type="match status" value="1"/>
</dbReference>
<dbReference type="Proteomes" id="UP000218542">
    <property type="component" value="Unassembled WGS sequence"/>
</dbReference>
<comment type="subunit">
    <text evidence="9">Heterotetramer of two alpha and two beta chains arranged as a dimer of alpha/beta heterodimers.</text>
</comment>
<dbReference type="Gene3D" id="3.60.90.10">
    <property type="entry name" value="S-adenosylmethionine decarboxylase"/>
    <property type="match status" value="1"/>
</dbReference>
<comment type="caution">
    <text evidence="10">The sequence shown here is derived from an EMBL/GenBank/DDBJ whole genome shotgun (WGS) entry which is preliminary data.</text>
</comment>
<dbReference type="UniPathway" id="UPA00331">
    <property type="reaction ID" value="UER00451"/>
</dbReference>
<evidence type="ECO:0000256" key="8">
    <source>
        <dbReference type="ARBA" id="ARBA00023317"/>
    </source>
</evidence>
<name>A0A286TWU7_9BACT</name>
<comment type="cofactor">
    <cofactor evidence="9">
        <name>pyruvate</name>
        <dbReference type="ChEBI" id="CHEBI:15361"/>
    </cofactor>
    <text evidence="9">Binds 1 pyruvoyl group covalently per subunit.</text>
</comment>
<feature type="site" description="Cleavage (non-hydrolytic); by autolysis" evidence="9">
    <location>
        <begin position="62"/>
        <end position="63"/>
    </location>
</feature>
<dbReference type="EMBL" id="BAOS01000010">
    <property type="protein sequence ID" value="GAX60350.1"/>
    <property type="molecule type" value="Genomic_DNA"/>
</dbReference>
<evidence type="ECO:0000256" key="3">
    <source>
        <dbReference type="ARBA" id="ARBA00023066"/>
    </source>
</evidence>
<evidence type="ECO:0000256" key="9">
    <source>
        <dbReference type="HAMAP-Rule" id="MF_00464"/>
    </source>
</evidence>
<feature type="active site" description="Proton donor; for catalytic activity" evidence="9">
    <location>
        <position position="83"/>
    </location>
</feature>
<keyword evidence="4 9" id="KW-0620">Polyamine biosynthesis</keyword>
<feature type="active site" description="Schiff-base intermediate with substrate; via pyruvic acid" evidence="9">
    <location>
        <position position="63"/>
    </location>
</feature>
<dbReference type="PANTHER" id="PTHR33866:SF2">
    <property type="entry name" value="S-ADENOSYLMETHIONINE DECARBOXYLASE PROENZYME"/>
    <property type="match status" value="1"/>
</dbReference>
<dbReference type="RefSeq" id="WP_096893655.1">
    <property type="nucleotide sequence ID" value="NZ_BAOS01000010.1"/>
</dbReference>
<dbReference type="InterPro" id="IPR003826">
    <property type="entry name" value="AdoMetDC_fam_prok"/>
</dbReference>
<dbReference type="GO" id="GO:0008295">
    <property type="term" value="P:spermidine biosynthetic process"/>
    <property type="evidence" value="ECO:0007669"/>
    <property type="project" value="UniProtKB-UniRule"/>
</dbReference>
<keyword evidence="11" id="KW-1185">Reference proteome</keyword>
<dbReference type="GO" id="GO:0004014">
    <property type="term" value="F:adenosylmethionine decarboxylase activity"/>
    <property type="evidence" value="ECO:0007669"/>
    <property type="project" value="UniProtKB-UniRule"/>
</dbReference>
<comment type="similarity">
    <text evidence="9">Belongs to the prokaryotic AdoMetDC family. Type 1 subfamily.</text>
</comment>
<dbReference type="Pfam" id="PF02675">
    <property type="entry name" value="AdoMet_dc"/>
    <property type="match status" value="1"/>
</dbReference>
<protein>
    <recommendedName>
        <fullName evidence="9">S-adenosylmethionine decarboxylase proenzyme</fullName>
        <shortName evidence="9">AdoMetDC</shortName>
        <shortName evidence="9">SAMDC</shortName>
        <ecNumber evidence="9">4.1.1.50</ecNumber>
    </recommendedName>
    <component>
        <recommendedName>
            <fullName evidence="9">S-adenosylmethionine decarboxylase beta chain</fullName>
        </recommendedName>
    </component>
    <component>
        <recommendedName>
            <fullName evidence="9">S-adenosylmethionine decarboxylase alpha chain</fullName>
        </recommendedName>
    </component>
</protein>
<reference evidence="11" key="1">
    <citation type="journal article" date="2017" name="Environ. Microbiol. Rep.">
        <title>Genetic Diversity of Marine Anaerobic Ammonium-Oxidizing Bacteria as Revealed by Genomic and Proteomic Analyses of 'Candidatus Scalindua japonica'.</title>
        <authorList>
            <person name="Oshiki M."/>
            <person name="Mizuto K."/>
            <person name="Kimura Z."/>
            <person name="Kindaichi T."/>
            <person name="Satoh H."/>
            <person name="Okabe S."/>
        </authorList>
    </citation>
    <scope>NUCLEOTIDE SEQUENCE [LARGE SCALE GENOMIC DNA]</scope>
    <source>
        <strain evidence="11">husup-a2</strain>
    </source>
</reference>
<keyword evidence="8 9" id="KW-0670">Pyruvate</keyword>
<keyword evidence="1 9" id="KW-0210">Decarboxylase</keyword>
<accession>A0A286TWU7</accession>
<comment type="catalytic activity">
    <reaction evidence="9">
        <text>S-adenosyl-L-methionine + H(+) = S-adenosyl 3-(methylsulfanyl)propylamine + CO2</text>
        <dbReference type="Rhea" id="RHEA:15981"/>
        <dbReference type="ChEBI" id="CHEBI:15378"/>
        <dbReference type="ChEBI" id="CHEBI:16526"/>
        <dbReference type="ChEBI" id="CHEBI:57443"/>
        <dbReference type="ChEBI" id="CHEBI:59789"/>
        <dbReference type="EC" id="4.1.1.50"/>
    </reaction>
</comment>
<feature type="chain" id="PRO_5023418949" description="S-adenosylmethionine decarboxylase alpha chain" evidence="9">
    <location>
        <begin position="63"/>
        <end position="130"/>
    </location>
</feature>
<organism evidence="10 11">
    <name type="scientific">Candidatus Scalindua japonica</name>
    <dbReference type="NCBI Taxonomy" id="1284222"/>
    <lineage>
        <taxon>Bacteria</taxon>
        <taxon>Pseudomonadati</taxon>
        <taxon>Planctomycetota</taxon>
        <taxon>Candidatus Brocadiia</taxon>
        <taxon>Candidatus Brocadiales</taxon>
        <taxon>Candidatus Scalinduaceae</taxon>
        <taxon>Candidatus Scalindua</taxon>
    </lineage>
</organism>
<evidence type="ECO:0000313" key="11">
    <source>
        <dbReference type="Proteomes" id="UP000218542"/>
    </source>
</evidence>
<dbReference type="InterPro" id="IPR017716">
    <property type="entry name" value="S-AdoMet_deCOase_pro-enz"/>
</dbReference>
<gene>
    <name evidence="9" type="primary">speH</name>
    <name evidence="10" type="ORF">SCALIN_C10_0110</name>
</gene>
<evidence type="ECO:0000313" key="10">
    <source>
        <dbReference type="EMBL" id="GAX60350.1"/>
    </source>
</evidence>
<dbReference type="HAMAP" id="MF_00464">
    <property type="entry name" value="AdoMetDC_1"/>
    <property type="match status" value="1"/>
</dbReference>
<evidence type="ECO:0000256" key="1">
    <source>
        <dbReference type="ARBA" id="ARBA00022793"/>
    </source>
</evidence>
<sequence>MEAFGRHLLVEMWDCNREILDDAEKITQIMCDAANDAGATVVKSIHHEFDPPGITAVAILSESHISIHTWPIEGYVAADIFTCGTVADPQIAVKRLLDGFGPKEHTSVEIKRGSPFIKETMLSKALSTTT</sequence>